<comment type="caution">
    <text evidence="2">The sequence shown here is derived from an EMBL/GenBank/DDBJ whole genome shotgun (WGS) entry which is preliminary data.</text>
</comment>
<evidence type="ECO:0000313" key="2">
    <source>
        <dbReference type="EMBL" id="CAG8609333.1"/>
    </source>
</evidence>
<dbReference type="OrthoDB" id="2445680at2759"/>
<reference evidence="2" key="1">
    <citation type="submission" date="2021-06" db="EMBL/GenBank/DDBJ databases">
        <authorList>
            <person name="Kallberg Y."/>
            <person name="Tangrot J."/>
            <person name="Rosling A."/>
        </authorList>
    </citation>
    <scope>NUCLEOTIDE SEQUENCE</scope>
    <source>
        <strain evidence="2">IA702</strain>
    </source>
</reference>
<name>A0A9N9GGR8_9GLOM</name>
<keyword evidence="3" id="KW-1185">Reference proteome</keyword>
<dbReference type="AlphaFoldDB" id="A0A9N9GGR8"/>
<gene>
    <name evidence="2" type="ORF">POCULU_LOCUS7868</name>
</gene>
<accession>A0A9N9GGR8</accession>
<evidence type="ECO:0000256" key="1">
    <source>
        <dbReference type="SAM" id="MobiDB-lite"/>
    </source>
</evidence>
<evidence type="ECO:0000313" key="3">
    <source>
        <dbReference type="Proteomes" id="UP000789572"/>
    </source>
</evidence>
<proteinExistence type="predicted"/>
<dbReference type="Proteomes" id="UP000789572">
    <property type="component" value="Unassembled WGS sequence"/>
</dbReference>
<feature type="region of interest" description="Disordered" evidence="1">
    <location>
        <begin position="139"/>
        <end position="165"/>
    </location>
</feature>
<dbReference type="EMBL" id="CAJVPJ010001975">
    <property type="protein sequence ID" value="CAG8609333.1"/>
    <property type="molecule type" value="Genomic_DNA"/>
</dbReference>
<organism evidence="2 3">
    <name type="scientific">Paraglomus occultum</name>
    <dbReference type="NCBI Taxonomy" id="144539"/>
    <lineage>
        <taxon>Eukaryota</taxon>
        <taxon>Fungi</taxon>
        <taxon>Fungi incertae sedis</taxon>
        <taxon>Mucoromycota</taxon>
        <taxon>Glomeromycotina</taxon>
        <taxon>Glomeromycetes</taxon>
        <taxon>Paraglomerales</taxon>
        <taxon>Paraglomeraceae</taxon>
        <taxon>Paraglomus</taxon>
    </lineage>
</organism>
<protein>
    <submittedName>
        <fullName evidence="2">6330_t:CDS:1</fullName>
    </submittedName>
</protein>
<feature type="compositionally biased region" description="Polar residues" evidence="1">
    <location>
        <begin position="151"/>
        <end position="165"/>
    </location>
</feature>
<sequence>MDFDNYAADFQIEVDYKQWSVINYLRYLNDRVEFSSDSKHDIMSAFMRKFKKASKSNAILAGARQKATRLCTSVEGVFQRKEIIDFFEEMDQKFEAKQNNREVFKSVDTAKSVIAKTAATCLADTLEIEVRKGQTSKAKDACVRSPDKAPSNESPPRTPPQNSCNVTPLIVMPNKRPLENFELQKYYENATVICAFRKSYTELEREIGTYLALKACTVRDINPPVWTTSLESYVDSVLAKSCPEFEIAMLADGNYEQFHLYCKKILLDLCLPPSGYQPFIEPPHK</sequence>